<dbReference type="PANTHER" id="PTHR43098">
    <property type="entry name" value="L-ORNITHINE N(5)-MONOOXYGENASE-RELATED"/>
    <property type="match status" value="1"/>
</dbReference>
<keyword evidence="2" id="KW-0274">FAD</keyword>
<reference evidence="5 6" key="1">
    <citation type="submission" date="2017-03" db="EMBL/GenBank/DDBJ databases">
        <title>Genomes of endolithic fungi from Antarctica.</title>
        <authorList>
            <person name="Coleine C."/>
            <person name="Masonjones S."/>
            <person name="Stajich J.E."/>
        </authorList>
    </citation>
    <scope>NUCLEOTIDE SEQUENCE [LARGE SCALE GENOMIC DNA]</scope>
    <source>
        <strain evidence="5 6">CCFEE 6314</strain>
    </source>
</reference>
<dbReference type="EMBL" id="NAJM01000017">
    <property type="protein sequence ID" value="RVX71484.1"/>
    <property type="molecule type" value="Genomic_DNA"/>
</dbReference>
<comment type="caution">
    <text evidence="5">The sequence shown here is derived from an EMBL/GenBank/DDBJ whole genome shotgun (WGS) entry which is preliminary data.</text>
</comment>
<dbReference type="OrthoDB" id="66881at2759"/>
<accession>A0A438N771</accession>
<keyword evidence="3" id="KW-0521">NADP</keyword>
<protein>
    <recommendedName>
        <fullName evidence="7">Cyclohexanone monooxygenase</fullName>
    </recommendedName>
</protein>
<dbReference type="InterPro" id="IPR020946">
    <property type="entry name" value="Flavin_mOase-like"/>
</dbReference>
<gene>
    <name evidence="5" type="ORF">B0A52_05056</name>
</gene>
<dbReference type="SUPFAM" id="SSF51905">
    <property type="entry name" value="FAD/NAD(P)-binding domain"/>
    <property type="match status" value="2"/>
</dbReference>
<dbReference type="AlphaFoldDB" id="A0A438N771"/>
<dbReference type="InterPro" id="IPR050775">
    <property type="entry name" value="FAD-binding_Monooxygenases"/>
</dbReference>
<dbReference type="GO" id="GO:0050661">
    <property type="term" value="F:NADP binding"/>
    <property type="evidence" value="ECO:0007669"/>
    <property type="project" value="InterPro"/>
</dbReference>
<dbReference type="PANTHER" id="PTHR43098:SF5">
    <property type="entry name" value="DUAL-FUNCTIONAL MONOOXYGENASE_METHYLTRANSFERASE PSOF"/>
    <property type="match status" value="1"/>
</dbReference>
<dbReference type="GO" id="GO:0050660">
    <property type="term" value="F:flavin adenine dinucleotide binding"/>
    <property type="evidence" value="ECO:0007669"/>
    <property type="project" value="InterPro"/>
</dbReference>
<organism evidence="5 6">
    <name type="scientific">Exophiala mesophila</name>
    <name type="common">Black yeast-like fungus</name>
    <dbReference type="NCBI Taxonomy" id="212818"/>
    <lineage>
        <taxon>Eukaryota</taxon>
        <taxon>Fungi</taxon>
        <taxon>Dikarya</taxon>
        <taxon>Ascomycota</taxon>
        <taxon>Pezizomycotina</taxon>
        <taxon>Eurotiomycetes</taxon>
        <taxon>Chaetothyriomycetidae</taxon>
        <taxon>Chaetothyriales</taxon>
        <taxon>Herpotrichiellaceae</taxon>
        <taxon>Exophiala</taxon>
    </lineage>
</organism>
<evidence type="ECO:0000313" key="6">
    <source>
        <dbReference type="Proteomes" id="UP000288859"/>
    </source>
</evidence>
<dbReference type="Gene3D" id="3.50.50.60">
    <property type="entry name" value="FAD/NAD(P)-binding domain"/>
    <property type="match status" value="2"/>
</dbReference>
<dbReference type="Proteomes" id="UP000288859">
    <property type="component" value="Unassembled WGS sequence"/>
</dbReference>
<evidence type="ECO:0000313" key="5">
    <source>
        <dbReference type="EMBL" id="RVX71484.1"/>
    </source>
</evidence>
<evidence type="ECO:0000256" key="1">
    <source>
        <dbReference type="ARBA" id="ARBA00022630"/>
    </source>
</evidence>
<keyword evidence="1" id="KW-0285">Flavoprotein</keyword>
<dbReference type="GO" id="GO:0004499">
    <property type="term" value="F:N,N-dimethylaniline monooxygenase activity"/>
    <property type="evidence" value="ECO:0007669"/>
    <property type="project" value="InterPro"/>
</dbReference>
<dbReference type="VEuPathDB" id="FungiDB:PV10_06356"/>
<sequence length="561" mass="62898">MGARKTDYDALIIGAGFGGIYQLYRLREMGLSVKVVDMASDVGGTWYYNRYPGAMSDTESYVYRFSWDKDDLRTYPWTHHYVKQPEVLAYLEHVVKRHDLRKHMQFNTELLAADWDDVSGKWIIELSTGETLSVRYLVTALGLLSKANYPDIPGFDSFKGEMAHTAAWPQGLDLTNKRVGVIGCGSTGVQVVTDIASKVKHLISFQRHPQYSVPSGDGPVDPAYRQWVNDNYDQIMSQVRKSIVGFGFVESTVPFKSVTDPAAREAIFEKLWEQGNGFRFMFGGFCDVASDREANAAACEFIRKKISQIVHDPEKARKLQPHDHYARRPLCDGGYFKQFNRDNVDVVQLQETPIKAIDSTGIQMEDGTHYDLDVLIFATGFDAVDGNYNRIRIRGRSGLSLKDYWDPTGPTSYLGVSVPQFPNLFMITGPQGPFTNIPPAIEAHVELITRLVGRAETARKNTSTPAVIEATPEASASWTEVCERYAEGSLFKETASWIFGQNVPGKSVALRFYFGGLKNYYDHVQDVIDKGYVGFKPIRAIDTVKGDVEVKVDAKTVESQT</sequence>
<dbReference type="InterPro" id="IPR036188">
    <property type="entry name" value="FAD/NAD-bd_sf"/>
</dbReference>
<evidence type="ECO:0000256" key="4">
    <source>
        <dbReference type="ARBA" id="ARBA00023002"/>
    </source>
</evidence>
<evidence type="ECO:0000256" key="2">
    <source>
        <dbReference type="ARBA" id="ARBA00022827"/>
    </source>
</evidence>
<dbReference type="Pfam" id="PF00743">
    <property type="entry name" value="FMO-like"/>
    <property type="match status" value="1"/>
</dbReference>
<name>A0A438N771_EXOME</name>
<evidence type="ECO:0000256" key="3">
    <source>
        <dbReference type="ARBA" id="ARBA00022857"/>
    </source>
</evidence>
<proteinExistence type="predicted"/>
<keyword evidence="4" id="KW-0560">Oxidoreductase</keyword>
<evidence type="ECO:0008006" key="7">
    <source>
        <dbReference type="Google" id="ProtNLM"/>
    </source>
</evidence>